<feature type="transmembrane region" description="Helical" evidence="1">
    <location>
        <begin position="364"/>
        <end position="382"/>
    </location>
</feature>
<evidence type="ECO:0008006" key="4">
    <source>
        <dbReference type="Google" id="ProtNLM"/>
    </source>
</evidence>
<name>A0A975IWP5_9CAUL</name>
<evidence type="ECO:0000313" key="3">
    <source>
        <dbReference type="Proteomes" id="UP000676409"/>
    </source>
</evidence>
<dbReference type="Proteomes" id="UP000676409">
    <property type="component" value="Chromosome"/>
</dbReference>
<dbReference type="AlphaFoldDB" id="A0A975IWP5"/>
<sequence length="419" mass="44732">MRSERARALAIAAAALAFHVLGAGLIVWFAHFPQSLDEIQHLSFVRAMEAQPSLFPHYEALRTLDPGCLCWGAQPNYLPHPSPYYLLMAPIDRLSGGSFIALRIADVAISTVGVALMLAGGFRLLRGWRPRAVFALFLVLFPKLGLISGIINDDNAALVATGLAFLGLADFHLRGRLVDAAVLGAGLALAGWSKLTTALMVGFTFAFAEALRLKDRSSPPPLYAYATVIAGGAIGALPSLVNLVRYGGFVYFSEARAVPPSQRTPIGLAAYGLTFLRQMVDGWSATGPTPTLLTIALYAVLLLGAAAAALALRERRPEPEAAAWRVAAAAVLALVPTVALQFWFGWMSLVQHGFLDLAQPRYYYGLWPGFALALALMWSWAGPGPVRRVVTAGLAIYLVASSAGYAVIRLYLAGAPAIF</sequence>
<gene>
    <name evidence="2" type="ORF">KCG34_01480</name>
</gene>
<keyword evidence="1" id="KW-1133">Transmembrane helix</keyword>
<evidence type="ECO:0000256" key="1">
    <source>
        <dbReference type="SAM" id="Phobius"/>
    </source>
</evidence>
<feature type="transmembrane region" description="Helical" evidence="1">
    <location>
        <begin position="222"/>
        <end position="244"/>
    </location>
</feature>
<feature type="transmembrane region" description="Helical" evidence="1">
    <location>
        <begin position="157"/>
        <end position="173"/>
    </location>
</feature>
<reference evidence="2" key="1">
    <citation type="submission" date="2021-04" db="EMBL/GenBank/DDBJ databases">
        <title>The complete genome sequence of Caulobacter sp. S6.</title>
        <authorList>
            <person name="Tang Y."/>
            <person name="Ouyang W."/>
            <person name="Liu Q."/>
            <person name="Huang B."/>
            <person name="Guo Z."/>
            <person name="Lei P."/>
        </authorList>
    </citation>
    <scope>NUCLEOTIDE SEQUENCE</scope>
    <source>
        <strain evidence="2">S6</strain>
    </source>
</reference>
<evidence type="ECO:0000313" key="2">
    <source>
        <dbReference type="EMBL" id="QUD88591.1"/>
    </source>
</evidence>
<dbReference type="KEGG" id="caul:KCG34_01480"/>
<organism evidence="2 3">
    <name type="scientific">Phenylobacterium montanum</name>
    <dbReference type="NCBI Taxonomy" id="2823693"/>
    <lineage>
        <taxon>Bacteria</taxon>
        <taxon>Pseudomonadati</taxon>
        <taxon>Pseudomonadota</taxon>
        <taxon>Alphaproteobacteria</taxon>
        <taxon>Caulobacterales</taxon>
        <taxon>Caulobacteraceae</taxon>
        <taxon>Phenylobacterium</taxon>
    </lineage>
</organism>
<feature type="transmembrane region" description="Helical" evidence="1">
    <location>
        <begin position="100"/>
        <end position="120"/>
    </location>
</feature>
<keyword evidence="1" id="KW-0812">Transmembrane</keyword>
<dbReference type="EMBL" id="CP073078">
    <property type="protein sequence ID" value="QUD88591.1"/>
    <property type="molecule type" value="Genomic_DNA"/>
</dbReference>
<proteinExistence type="predicted"/>
<feature type="transmembrane region" description="Helical" evidence="1">
    <location>
        <begin position="292"/>
        <end position="312"/>
    </location>
</feature>
<feature type="transmembrane region" description="Helical" evidence="1">
    <location>
        <begin position="264"/>
        <end position="280"/>
    </location>
</feature>
<dbReference type="RefSeq" id="WP_211938641.1">
    <property type="nucleotide sequence ID" value="NZ_CP073078.1"/>
</dbReference>
<feature type="transmembrane region" description="Helical" evidence="1">
    <location>
        <begin position="324"/>
        <end position="344"/>
    </location>
</feature>
<feature type="transmembrane region" description="Helical" evidence="1">
    <location>
        <begin position="180"/>
        <end position="207"/>
    </location>
</feature>
<accession>A0A975IWP5</accession>
<feature type="transmembrane region" description="Helical" evidence="1">
    <location>
        <begin position="132"/>
        <end position="151"/>
    </location>
</feature>
<protein>
    <recommendedName>
        <fullName evidence="4">DUF2142 domain-containing protein</fullName>
    </recommendedName>
</protein>
<feature type="transmembrane region" description="Helical" evidence="1">
    <location>
        <begin position="389"/>
        <end position="412"/>
    </location>
</feature>
<keyword evidence="3" id="KW-1185">Reference proteome</keyword>
<keyword evidence="1" id="KW-0472">Membrane</keyword>